<evidence type="ECO:0000313" key="3">
    <source>
        <dbReference type="Proteomes" id="UP000554235"/>
    </source>
</evidence>
<organism evidence="2 3">
    <name type="scientific">Fusarium albosuccineum</name>
    <dbReference type="NCBI Taxonomy" id="1237068"/>
    <lineage>
        <taxon>Eukaryota</taxon>
        <taxon>Fungi</taxon>
        <taxon>Dikarya</taxon>
        <taxon>Ascomycota</taxon>
        <taxon>Pezizomycotina</taxon>
        <taxon>Sordariomycetes</taxon>
        <taxon>Hypocreomycetidae</taxon>
        <taxon>Hypocreales</taxon>
        <taxon>Nectriaceae</taxon>
        <taxon>Fusarium</taxon>
        <taxon>Fusarium decemcellulare species complex</taxon>
    </lineage>
</organism>
<protein>
    <submittedName>
        <fullName evidence="2">Uncharacterized protein</fullName>
    </submittedName>
</protein>
<keyword evidence="3" id="KW-1185">Reference proteome</keyword>
<feature type="region of interest" description="Disordered" evidence="1">
    <location>
        <begin position="53"/>
        <end position="127"/>
    </location>
</feature>
<accession>A0A8H4LEY0</accession>
<feature type="compositionally biased region" description="Acidic residues" evidence="1">
    <location>
        <begin position="70"/>
        <end position="99"/>
    </location>
</feature>
<evidence type="ECO:0000256" key="1">
    <source>
        <dbReference type="SAM" id="MobiDB-lite"/>
    </source>
</evidence>
<comment type="caution">
    <text evidence="2">The sequence shown here is derived from an EMBL/GenBank/DDBJ whole genome shotgun (WGS) entry which is preliminary data.</text>
</comment>
<gene>
    <name evidence="2" type="ORF">FALBO_6044</name>
</gene>
<dbReference type="Proteomes" id="UP000554235">
    <property type="component" value="Unassembled WGS sequence"/>
</dbReference>
<dbReference type="AlphaFoldDB" id="A0A8H4LEY0"/>
<reference evidence="2 3" key="1">
    <citation type="submission" date="2020-01" db="EMBL/GenBank/DDBJ databases">
        <title>Identification and distribution of gene clusters putatively required for synthesis of sphingolipid metabolism inhibitors in phylogenetically diverse species of the filamentous fungus Fusarium.</title>
        <authorList>
            <person name="Kim H.-S."/>
            <person name="Busman M."/>
            <person name="Brown D.W."/>
            <person name="Divon H."/>
            <person name="Uhlig S."/>
            <person name="Proctor R.H."/>
        </authorList>
    </citation>
    <scope>NUCLEOTIDE SEQUENCE [LARGE SCALE GENOMIC DNA]</scope>
    <source>
        <strain evidence="2 3">NRRL 20459</strain>
    </source>
</reference>
<name>A0A8H4LEY0_9HYPO</name>
<evidence type="ECO:0000313" key="2">
    <source>
        <dbReference type="EMBL" id="KAF4467090.1"/>
    </source>
</evidence>
<sequence length="384" mass="42627">MPSDIVKSLKILVGQGAIIESVEDDHMKLLVDFTSLSDNEKKTIIELEQGKHPYCSLHDDNSLTASKPDDPDDYELEHGDEDGYESEAELPSESLDESISEAKKSGLVSTRAPRTPDRLPTGTQSGGYYNRTSFEITNLHPTREGGIVYDTVPADAVLVNLYQQLSNKVLSALYPSVWTKNGRFNSRYRHLQGTSKSNKDRTIPNKDGLQWCILFDKVFQCQLISNPVGWTRIVVSVTRSSNRSPTFGRDGMAQRATTAANAWISLSPQDPALLVVQVRTGVSSNTGLDTPQAAIQEILRLLKAASARPGSIVEILSVSIDGFCTNPPSLAWLSQQYPSITIRIVIVVPSTFPDSMTIYRESSNGIRYGEFSVRHRHRRPEQRF</sequence>
<dbReference type="EMBL" id="JAADYS010000791">
    <property type="protein sequence ID" value="KAF4467090.1"/>
    <property type="molecule type" value="Genomic_DNA"/>
</dbReference>
<proteinExistence type="predicted"/>
<dbReference type="OrthoDB" id="3823086at2759"/>